<evidence type="ECO:0000313" key="4">
    <source>
        <dbReference type="Proteomes" id="UP000541352"/>
    </source>
</evidence>
<dbReference type="GO" id="GO:0003924">
    <property type="term" value="F:GTPase activity"/>
    <property type="evidence" value="ECO:0007669"/>
    <property type="project" value="InterPro"/>
</dbReference>
<sequence length="192" mass="21383">MSFINYSKKTIEVKIVYFGCKFSGKGTNLDFVFNKISPNNRGKIVSEFVGDDKIVSCDFIYEEVGAIRGFKLSYHLCTASSDMPNSENIKKALENADAVVFIADSQKSKIEANKKSMEILQSNFPESDGIQRPLLIQFNKVDVPDKVSADEIRSTLNLNNVQGFEAIATNGTGVFETFKAAAKRVFVELRNK</sequence>
<protein>
    <recommendedName>
        <fullName evidence="5">Gliding-motility protein MglA</fullName>
    </recommendedName>
</protein>
<dbReference type="AlphaFoldDB" id="A0A7W6ETN5"/>
<accession>A0A7W6ETN5</accession>
<dbReference type="GO" id="GO:0005525">
    <property type="term" value="F:GTP binding"/>
    <property type="evidence" value="ECO:0007669"/>
    <property type="project" value="UniProtKB-KW"/>
</dbReference>
<evidence type="ECO:0008006" key="5">
    <source>
        <dbReference type="Google" id="ProtNLM"/>
    </source>
</evidence>
<dbReference type="Gene3D" id="3.40.50.300">
    <property type="entry name" value="P-loop containing nucleotide triphosphate hydrolases"/>
    <property type="match status" value="1"/>
</dbReference>
<dbReference type="EMBL" id="JACIBY010000018">
    <property type="protein sequence ID" value="MBB3841576.1"/>
    <property type="molecule type" value="Genomic_DNA"/>
</dbReference>
<dbReference type="InterPro" id="IPR006689">
    <property type="entry name" value="Small_GTPase_ARF/SAR"/>
</dbReference>
<evidence type="ECO:0000313" key="3">
    <source>
        <dbReference type="EMBL" id="MBB3841576.1"/>
    </source>
</evidence>
<dbReference type="SUPFAM" id="SSF52540">
    <property type="entry name" value="P-loop containing nucleoside triphosphate hydrolases"/>
    <property type="match status" value="1"/>
</dbReference>
<keyword evidence="4" id="KW-1185">Reference proteome</keyword>
<keyword evidence="1" id="KW-0547">Nucleotide-binding</keyword>
<gene>
    <name evidence="3" type="ORF">FHS57_005604</name>
</gene>
<evidence type="ECO:0000256" key="2">
    <source>
        <dbReference type="ARBA" id="ARBA00023134"/>
    </source>
</evidence>
<evidence type="ECO:0000256" key="1">
    <source>
        <dbReference type="ARBA" id="ARBA00022741"/>
    </source>
</evidence>
<name>A0A7W6ETN5_9BACT</name>
<dbReference type="RefSeq" id="WP_183979328.1">
    <property type="nucleotide sequence ID" value="NZ_JACIBY010000018.1"/>
</dbReference>
<dbReference type="Pfam" id="PF00025">
    <property type="entry name" value="Arf"/>
    <property type="match status" value="1"/>
</dbReference>
<comment type="caution">
    <text evidence="3">The sequence shown here is derived from an EMBL/GenBank/DDBJ whole genome shotgun (WGS) entry which is preliminary data.</text>
</comment>
<keyword evidence="2" id="KW-0342">GTP-binding</keyword>
<proteinExistence type="predicted"/>
<reference evidence="3 4" key="1">
    <citation type="submission" date="2020-08" db="EMBL/GenBank/DDBJ databases">
        <title>Genomic Encyclopedia of Type Strains, Phase IV (KMG-IV): sequencing the most valuable type-strain genomes for metagenomic binning, comparative biology and taxonomic classification.</title>
        <authorList>
            <person name="Goeker M."/>
        </authorList>
    </citation>
    <scope>NUCLEOTIDE SEQUENCE [LARGE SCALE GENOMIC DNA]</scope>
    <source>
        <strain evidence="3 4">DSM 17976</strain>
    </source>
</reference>
<dbReference type="Proteomes" id="UP000541352">
    <property type="component" value="Unassembled WGS sequence"/>
</dbReference>
<organism evidence="3 4">
    <name type="scientific">Runella defluvii</name>
    <dbReference type="NCBI Taxonomy" id="370973"/>
    <lineage>
        <taxon>Bacteria</taxon>
        <taxon>Pseudomonadati</taxon>
        <taxon>Bacteroidota</taxon>
        <taxon>Cytophagia</taxon>
        <taxon>Cytophagales</taxon>
        <taxon>Spirosomataceae</taxon>
        <taxon>Runella</taxon>
    </lineage>
</organism>
<dbReference type="InterPro" id="IPR027417">
    <property type="entry name" value="P-loop_NTPase"/>
</dbReference>